<dbReference type="InterPro" id="IPR031304">
    <property type="entry name" value="SLT_2"/>
</dbReference>
<evidence type="ECO:0000313" key="5">
    <source>
        <dbReference type="Proteomes" id="UP001150830"/>
    </source>
</evidence>
<dbReference type="SUPFAM" id="SSF53955">
    <property type="entry name" value="Lysozyme-like"/>
    <property type="match status" value="1"/>
</dbReference>
<dbReference type="PANTHER" id="PTHR30163">
    <property type="entry name" value="MEMBRANE-BOUND LYTIC MUREIN TRANSGLYCOSYLASE B"/>
    <property type="match status" value="1"/>
</dbReference>
<keyword evidence="2" id="KW-0732">Signal</keyword>
<dbReference type="InterPro" id="IPR011757">
    <property type="entry name" value="Lytic_transglycosylase_MltB"/>
</dbReference>
<dbReference type="AlphaFoldDB" id="A0A9X3EKC7"/>
<evidence type="ECO:0000256" key="1">
    <source>
        <dbReference type="PIRSR" id="PIRSR611757-1"/>
    </source>
</evidence>
<feature type="chain" id="PRO_5040849770" evidence="2">
    <location>
        <begin position="21"/>
        <end position="319"/>
    </location>
</feature>
<dbReference type="Proteomes" id="UP001150830">
    <property type="component" value="Unassembled WGS sequence"/>
</dbReference>
<protein>
    <submittedName>
        <fullName evidence="4">Lytic murein transglycosylase B</fullName>
    </submittedName>
</protein>
<feature type="active site" evidence="1">
    <location>
        <position position="121"/>
    </location>
</feature>
<feature type="signal peptide" evidence="2">
    <location>
        <begin position="1"/>
        <end position="20"/>
    </location>
</feature>
<dbReference type="CDD" id="cd13399">
    <property type="entry name" value="Slt35-like"/>
    <property type="match status" value="1"/>
</dbReference>
<dbReference type="FunFam" id="1.10.8.350:FF:000001">
    <property type="entry name" value="Lytic murein transglycosylase B"/>
    <property type="match status" value="1"/>
</dbReference>
<dbReference type="PANTHER" id="PTHR30163:SF9">
    <property type="entry name" value="MEMBRANE-BOUND LYTIC MUREIN TRANSGLYCOSYLASE B"/>
    <property type="match status" value="1"/>
</dbReference>
<dbReference type="EMBL" id="JAPNOA010000016">
    <property type="protein sequence ID" value="MCY0964243.1"/>
    <property type="molecule type" value="Genomic_DNA"/>
</dbReference>
<gene>
    <name evidence="4" type="primary">mltB</name>
    <name evidence="4" type="ORF">OUO13_03520</name>
</gene>
<dbReference type="GO" id="GO:0008933">
    <property type="term" value="F:peptidoglycan lytic transglycosylase activity"/>
    <property type="evidence" value="ECO:0007669"/>
    <property type="project" value="TreeGrafter"/>
</dbReference>
<reference evidence="4" key="1">
    <citation type="submission" date="2022-11" db="EMBL/GenBank/DDBJ databases">
        <title>Parathalassolutuus dongxingensis gen. nov., sp. nov., a novel member of family Oceanospirillaceae isolated from a coastal shrimp pond in Guangxi, China.</title>
        <authorList>
            <person name="Chen H."/>
        </authorList>
    </citation>
    <scope>NUCLEOTIDE SEQUENCE</scope>
    <source>
        <strain evidence="4">G-43</strain>
    </source>
</reference>
<evidence type="ECO:0000259" key="3">
    <source>
        <dbReference type="Pfam" id="PF13406"/>
    </source>
</evidence>
<dbReference type="InterPro" id="IPR023346">
    <property type="entry name" value="Lysozyme-like_dom_sf"/>
</dbReference>
<comment type="caution">
    <text evidence="4">The sequence shown here is derived from an EMBL/GenBank/DDBJ whole genome shotgun (WGS) entry which is preliminary data.</text>
</comment>
<evidence type="ECO:0000256" key="2">
    <source>
        <dbReference type="SAM" id="SignalP"/>
    </source>
</evidence>
<dbReference type="InterPro" id="IPR043426">
    <property type="entry name" value="MltB-like"/>
</dbReference>
<accession>A0A9X3EKC7</accession>
<organism evidence="4 5">
    <name type="scientific">Parathalassolituus penaei</name>
    <dbReference type="NCBI Taxonomy" id="2997323"/>
    <lineage>
        <taxon>Bacteria</taxon>
        <taxon>Pseudomonadati</taxon>
        <taxon>Pseudomonadota</taxon>
        <taxon>Gammaproteobacteria</taxon>
        <taxon>Oceanospirillales</taxon>
        <taxon>Oceanospirillaceae</taxon>
        <taxon>Parathalassolituus</taxon>
    </lineage>
</organism>
<dbReference type="GO" id="GO:0009253">
    <property type="term" value="P:peptidoglycan catabolic process"/>
    <property type="evidence" value="ECO:0007669"/>
    <property type="project" value="TreeGrafter"/>
</dbReference>
<keyword evidence="5" id="KW-1185">Reference proteome</keyword>
<dbReference type="Gene3D" id="1.10.530.10">
    <property type="match status" value="1"/>
</dbReference>
<feature type="domain" description="Transglycosylase SLT" evidence="3">
    <location>
        <begin position="27"/>
        <end position="316"/>
    </location>
</feature>
<dbReference type="RefSeq" id="WP_283172461.1">
    <property type="nucleotide sequence ID" value="NZ_JAPNOA010000016.1"/>
</dbReference>
<proteinExistence type="predicted"/>
<evidence type="ECO:0000313" key="4">
    <source>
        <dbReference type="EMBL" id="MCY0964243.1"/>
    </source>
</evidence>
<sequence>MQIRHALALLIATTSLAANAGYEDHPRFAEFAAELKSEYNVPEDEARRWLSEAKRMDSVLEAIQRPAEGTMEWDRYQDIFLTSKRIDAGREFLKKHADLLAAAEQKYGVPRQIIAAIIGVETFYGARQGNYRVLDSLATLAFDYPKRPIFWRELKALFALAEVEGVDPGTIKGSYAGAMGYGQFIPTSYLAYAVDGDGDGKRDLWNNPADAIFSVAAYFNKHGWATDQPVIEPARLKGNAYEPVINDDLQPKWTVASLAQMGAEATVALDPNASANLVRLIGKQGPEYYVGLNNYYVITRYNHSRLYAMAVYRLSEAIR</sequence>
<name>A0A9X3EKC7_9GAMM</name>
<dbReference type="Pfam" id="PF13406">
    <property type="entry name" value="SLT_2"/>
    <property type="match status" value="1"/>
</dbReference>
<dbReference type="NCBIfam" id="TIGR02282">
    <property type="entry name" value="MltB"/>
    <property type="match status" value="1"/>
</dbReference>
<dbReference type="Gene3D" id="1.10.8.350">
    <property type="entry name" value="Bacterial muramidase"/>
    <property type="match status" value="1"/>
</dbReference>